<dbReference type="EMBL" id="MU865317">
    <property type="protein sequence ID" value="KAK4228573.1"/>
    <property type="molecule type" value="Genomic_DNA"/>
</dbReference>
<keyword evidence="4" id="KW-1185">Reference proteome</keyword>
<feature type="compositionally biased region" description="Polar residues" evidence="1">
    <location>
        <begin position="11"/>
        <end position="24"/>
    </location>
</feature>
<reference evidence="3" key="2">
    <citation type="submission" date="2023-05" db="EMBL/GenBank/DDBJ databases">
        <authorList>
            <consortium name="Lawrence Berkeley National Laboratory"/>
            <person name="Steindorff A."/>
            <person name="Hensen N."/>
            <person name="Bonometti L."/>
            <person name="Westerberg I."/>
            <person name="Brannstrom I.O."/>
            <person name="Guillou S."/>
            <person name="Cros-Aarteil S."/>
            <person name="Calhoun S."/>
            <person name="Haridas S."/>
            <person name="Kuo A."/>
            <person name="Mondo S."/>
            <person name="Pangilinan J."/>
            <person name="Riley R."/>
            <person name="Labutti K."/>
            <person name="Andreopoulos B."/>
            <person name="Lipzen A."/>
            <person name="Chen C."/>
            <person name="Yanf M."/>
            <person name="Daum C."/>
            <person name="Ng V."/>
            <person name="Clum A."/>
            <person name="Ohm R."/>
            <person name="Martin F."/>
            <person name="Silar P."/>
            <person name="Natvig D."/>
            <person name="Lalanne C."/>
            <person name="Gautier V."/>
            <person name="Ament-Velasquez S.L."/>
            <person name="Kruys A."/>
            <person name="Hutchinson M.I."/>
            <person name="Powell A.J."/>
            <person name="Barry K."/>
            <person name="Miller A.N."/>
            <person name="Grigoriev I.V."/>
            <person name="Debuchy R."/>
            <person name="Gladieux P."/>
            <person name="Thoren M.H."/>
            <person name="Johannesson H."/>
        </authorList>
    </citation>
    <scope>NUCLEOTIDE SEQUENCE</scope>
    <source>
        <strain evidence="3">CBS 990.96</strain>
    </source>
</reference>
<evidence type="ECO:0000313" key="3">
    <source>
        <dbReference type="EMBL" id="KAK4228573.1"/>
    </source>
</evidence>
<evidence type="ECO:0000313" key="4">
    <source>
        <dbReference type="Proteomes" id="UP001301958"/>
    </source>
</evidence>
<proteinExistence type="predicted"/>
<protein>
    <recommendedName>
        <fullName evidence="2">Clr5 domain-containing protein</fullName>
    </recommendedName>
</protein>
<feature type="region of interest" description="Disordered" evidence="1">
    <location>
        <begin position="1"/>
        <end position="24"/>
    </location>
</feature>
<feature type="domain" description="Clr5" evidence="2">
    <location>
        <begin position="47"/>
        <end position="82"/>
    </location>
</feature>
<evidence type="ECO:0000256" key="1">
    <source>
        <dbReference type="SAM" id="MobiDB-lite"/>
    </source>
</evidence>
<comment type="caution">
    <text evidence="3">The sequence shown here is derived from an EMBL/GenBank/DDBJ whole genome shotgun (WGS) entry which is preliminary data.</text>
</comment>
<dbReference type="Pfam" id="PF14420">
    <property type="entry name" value="Clr5"/>
    <property type="match status" value="1"/>
</dbReference>
<organism evidence="3 4">
    <name type="scientific">Podospora fimiseda</name>
    <dbReference type="NCBI Taxonomy" id="252190"/>
    <lineage>
        <taxon>Eukaryota</taxon>
        <taxon>Fungi</taxon>
        <taxon>Dikarya</taxon>
        <taxon>Ascomycota</taxon>
        <taxon>Pezizomycotina</taxon>
        <taxon>Sordariomycetes</taxon>
        <taxon>Sordariomycetidae</taxon>
        <taxon>Sordariales</taxon>
        <taxon>Podosporaceae</taxon>
        <taxon>Podospora</taxon>
    </lineage>
</organism>
<name>A0AAN7H0M4_9PEZI</name>
<dbReference type="Proteomes" id="UP001301958">
    <property type="component" value="Unassembled WGS sequence"/>
</dbReference>
<dbReference type="AlphaFoldDB" id="A0AAN7H0M4"/>
<reference evidence="3" key="1">
    <citation type="journal article" date="2023" name="Mol. Phylogenet. Evol.">
        <title>Genome-scale phylogeny and comparative genomics of the fungal order Sordariales.</title>
        <authorList>
            <person name="Hensen N."/>
            <person name="Bonometti L."/>
            <person name="Westerberg I."/>
            <person name="Brannstrom I.O."/>
            <person name="Guillou S."/>
            <person name="Cros-Aarteil S."/>
            <person name="Calhoun S."/>
            <person name="Haridas S."/>
            <person name="Kuo A."/>
            <person name="Mondo S."/>
            <person name="Pangilinan J."/>
            <person name="Riley R."/>
            <person name="LaButti K."/>
            <person name="Andreopoulos B."/>
            <person name="Lipzen A."/>
            <person name="Chen C."/>
            <person name="Yan M."/>
            <person name="Daum C."/>
            <person name="Ng V."/>
            <person name="Clum A."/>
            <person name="Steindorff A."/>
            <person name="Ohm R.A."/>
            <person name="Martin F."/>
            <person name="Silar P."/>
            <person name="Natvig D.O."/>
            <person name="Lalanne C."/>
            <person name="Gautier V."/>
            <person name="Ament-Velasquez S.L."/>
            <person name="Kruys A."/>
            <person name="Hutchinson M.I."/>
            <person name="Powell A.J."/>
            <person name="Barry K."/>
            <person name="Miller A.N."/>
            <person name="Grigoriev I.V."/>
            <person name="Debuchy R."/>
            <person name="Gladieux P."/>
            <person name="Hiltunen Thoren M."/>
            <person name="Johannesson H."/>
        </authorList>
    </citation>
    <scope>NUCLEOTIDE SEQUENCE</scope>
    <source>
        <strain evidence="3">CBS 990.96</strain>
    </source>
</reference>
<gene>
    <name evidence="3" type="ORF">QBC38DRAFT_498412</name>
</gene>
<accession>A0AAN7H0M4</accession>
<dbReference type="InterPro" id="IPR025676">
    <property type="entry name" value="Clr5_dom"/>
</dbReference>
<evidence type="ECO:0000259" key="2">
    <source>
        <dbReference type="Pfam" id="PF14420"/>
    </source>
</evidence>
<sequence length="82" mass="8925">MEPLSTPPEIISQSPSPYLSDESLSISSAVSSPAPVGGGGSTKWATEDDFNRYRTIITELYESKTLSQVIETMKNRHGFMAT</sequence>